<dbReference type="AlphaFoldDB" id="U4LDW0"/>
<organism evidence="1 2">
    <name type="scientific">Pyronema omphalodes (strain CBS 100304)</name>
    <name type="common">Pyronema confluens</name>
    <dbReference type="NCBI Taxonomy" id="1076935"/>
    <lineage>
        <taxon>Eukaryota</taxon>
        <taxon>Fungi</taxon>
        <taxon>Dikarya</taxon>
        <taxon>Ascomycota</taxon>
        <taxon>Pezizomycotina</taxon>
        <taxon>Pezizomycetes</taxon>
        <taxon>Pezizales</taxon>
        <taxon>Pyronemataceae</taxon>
        <taxon>Pyronema</taxon>
    </lineage>
</organism>
<evidence type="ECO:0000313" key="1">
    <source>
        <dbReference type="EMBL" id="CCX29717.1"/>
    </source>
</evidence>
<evidence type="ECO:0000313" key="2">
    <source>
        <dbReference type="Proteomes" id="UP000018144"/>
    </source>
</evidence>
<reference evidence="1 2" key="1">
    <citation type="journal article" date="2013" name="PLoS Genet.">
        <title>The genome and development-dependent transcriptomes of Pyronema confluens: a window into fungal evolution.</title>
        <authorList>
            <person name="Traeger S."/>
            <person name="Altegoer F."/>
            <person name="Freitag M."/>
            <person name="Gabaldon T."/>
            <person name="Kempken F."/>
            <person name="Kumar A."/>
            <person name="Marcet-Houben M."/>
            <person name="Poggeler S."/>
            <person name="Stajich J.E."/>
            <person name="Nowrousian M."/>
        </authorList>
    </citation>
    <scope>NUCLEOTIDE SEQUENCE [LARGE SCALE GENOMIC DNA]</scope>
    <source>
        <strain evidence="2">CBS 100304</strain>
        <tissue evidence="1">Vegetative mycelium</tissue>
    </source>
</reference>
<keyword evidence="2" id="KW-1185">Reference proteome</keyword>
<sequence>MRMVFGSLSCWGLERTTRTTSSHGQHASPALRSVSEFDPRRGQTNWRWGLFSGLLHTCLRQEMLYKLRYFFL</sequence>
<proteinExistence type="predicted"/>
<dbReference type="EMBL" id="HF935352">
    <property type="protein sequence ID" value="CCX29717.1"/>
    <property type="molecule type" value="Genomic_DNA"/>
</dbReference>
<gene>
    <name evidence="1" type="ORF">PCON_07043</name>
</gene>
<accession>U4LDW0</accession>
<dbReference type="Proteomes" id="UP000018144">
    <property type="component" value="Unassembled WGS sequence"/>
</dbReference>
<protein>
    <submittedName>
        <fullName evidence="1">Uncharacterized protein</fullName>
    </submittedName>
</protein>
<name>U4LDW0_PYROM</name>